<dbReference type="OMA" id="THAMNAR"/>
<evidence type="ECO:0000313" key="1">
    <source>
        <dbReference type="EMBL" id="EOX95369.1"/>
    </source>
</evidence>
<sequence>MVIESISPLIASTISYMNSTCQIWPTLKKRFSQPDDAQICHLQFILSNTNQGTKGIDAYFTKLNALWEELRIFRPSPSCDCGTYNERCFEKYINQYEKDMVFKFLNGLNESFAALRSQLLLMKPFPTLDEAYNLVLRKETQRSITHTQIFHESSAMATIIDGRKKEKFVSVVVCSYCGKP</sequence>
<dbReference type="Proteomes" id="UP000026915">
    <property type="component" value="Chromosome 1"/>
</dbReference>
<evidence type="ECO:0000313" key="2">
    <source>
        <dbReference type="Proteomes" id="UP000026915"/>
    </source>
</evidence>
<dbReference type="InParanoid" id="A0A061DRD7"/>
<dbReference type="eggNOG" id="KOG0017">
    <property type="taxonomic scope" value="Eukaryota"/>
</dbReference>
<dbReference type="EMBL" id="CM001879">
    <property type="protein sequence ID" value="EOX95369.1"/>
    <property type="molecule type" value="Genomic_DNA"/>
</dbReference>
<dbReference type="PANTHER" id="PTHR34222">
    <property type="entry name" value="GAG_PRE-INTEGRS DOMAIN-CONTAINING PROTEIN"/>
    <property type="match status" value="1"/>
</dbReference>
<proteinExistence type="predicted"/>
<name>A0A061DRD7_THECC</name>
<reference evidence="1 2" key="1">
    <citation type="journal article" date="2013" name="Genome Biol.">
        <title>The genome sequence of the most widely cultivated cacao type and its use to identify candidate genes regulating pod color.</title>
        <authorList>
            <person name="Motamayor J.C."/>
            <person name="Mockaitis K."/>
            <person name="Schmutz J."/>
            <person name="Haiminen N."/>
            <person name="Iii D.L."/>
            <person name="Cornejo O."/>
            <person name="Findley S.D."/>
            <person name="Zheng P."/>
            <person name="Utro F."/>
            <person name="Royaert S."/>
            <person name="Saski C."/>
            <person name="Jenkins J."/>
            <person name="Podicheti R."/>
            <person name="Zhao M."/>
            <person name="Scheffler B.E."/>
            <person name="Stack J.C."/>
            <person name="Feltus F.A."/>
            <person name="Mustiga G.M."/>
            <person name="Amores F."/>
            <person name="Phillips W."/>
            <person name="Marelli J.P."/>
            <person name="May G.D."/>
            <person name="Shapiro H."/>
            <person name="Ma J."/>
            <person name="Bustamante C.D."/>
            <person name="Schnell R.J."/>
            <person name="Main D."/>
            <person name="Gilbert D."/>
            <person name="Parida L."/>
            <person name="Kuhn D.N."/>
        </authorList>
    </citation>
    <scope>NUCLEOTIDE SEQUENCE [LARGE SCALE GENOMIC DNA]</scope>
    <source>
        <strain evidence="2">cv. Matina 1-6</strain>
    </source>
</reference>
<accession>A0A061DRD7</accession>
<keyword evidence="2" id="KW-1185">Reference proteome</keyword>
<organism evidence="1 2">
    <name type="scientific">Theobroma cacao</name>
    <name type="common">Cacao</name>
    <name type="synonym">Cocoa</name>
    <dbReference type="NCBI Taxonomy" id="3641"/>
    <lineage>
        <taxon>Eukaryota</taxon>
        <taxon>Viridiplantae</taxon>
        <taxon>Streptophyta</taxon>
        <taxon>Embryophyta</taxon>
        <taxon>Tracheophyta</taxon>
        <taxon>Spermatophyta</taxon>
        <taxon>Magnoliopsida</taxon>
        <taxon>eudicotyledons</taxon>
        <taxon>Gunneridae</taxon>
        <taxon>Pentapetalae</taxon>
        <taxon>rosids</taxon>
        <taxon>malvids</taxon>
        <taxon>Malvales</taxon>
        <taxon>Malvaceae</taxon>
        <taxon>Byttnerioideae</taxon>
        <taxon>Theobroma</taxon>
    </lineage>
</organism>
<dbReference type="AlphaFoldDB" id="A0A061DRD7"/>
<dbReference type="HOGENOM" id="CLU_143145_0_0_1"/>
<protein>
    <submittedName>
        <fullName evidence="1">Uncharacterized protein</fullName>
    </submittedName>
</protein>
<gene>
    <name evidence="1" type="ORF">TCM_004883</name>
</gene>
<dbReference type="PANTHER" id="PTHR34222:SF97">
    <property type="entry name" value="CATALYTIC REGION, PUTATIVE-RELATED"/>
    <property type="match status" value="1"/>
</dbReference>
<dbReference type="Gramene" id="EOX95369">
    <property type="protein sequence ID" value="EOX95369"/>
    <property type="gene ID" value="TCM_004883"/>
</dbReference>